<organism evidence="14 16">
    <name type="scientific">Serratia marcescens</name>
    <dbReference type="NCBI Taxonomy" id="615"/>
    <lineage>
        <taxon>Bacteria</taxon>
        <taxon>Pseudomonadati</taxon>
        <taxon>Pseudomonadota</taxon>
        <taxon>Gammaproteobacteria</taxon>
        <taxon>Enterobacterales</taxon>
        <taxon>Yersiniaceae</taxon>
        <taxon>Serratia</taxon>
    </lineage>
</organism>
<dbReference type="SUPFAM" id="SSF54975">
    <property type="entry name" value="Acylphosphatase/BLUF domain-like"/>
    <property type="match status" value="1"/>
</dbReference>
<dbReference type="EMBL" id="SPSG01001920">
    <property type="protein sequence ID" value="TFU96729.1"/>
    <property type="molecule type" value="Genomic_DNA"/>
</dbReference>
<protein>
    <recommendedName>
        <fullName evidence="3 7">Acylphosphatase</fullName>
        <ecNumber evidence="2 7">3.6.1.7</ecNumber>
    </recommendedName>
    <alternativeName>
        <fullName evidence="5 7">Acylphosphate phosphohydrolase</fullName>
    </alternativeName>
</protein>
<evidence type="ECO:0000313" key="13">
    <source>
        <dbReference type="EMBL" id="TFU96729.1"/>
    </source>
</evidence>
<comment type="caution">
    <text evidence="14">The sequence shown here is derived from an EMBL/GenBank/DDBJ whole genome shotgun (WGS) entry which is preliminary data.</text>
</comment>
<dbReference type="HAMAP" id="MF_01450">
    <property type="entry name" value="Acylphosphatase_entero"/>
    <property type="match status" value="1"/>
</dbReference>
<evidence type="ECO:0000256" key="1">
    <source>
        <dbReference type="ARBA" id="ARBA00005614"/>
    </source>
</evidence>
<dbReference type="GeneID" id="93696288"/>
<evidence type="ECO:0000256" key="2">
    <source>
        <dbReference type="ARBA" id="ARBA00012150"/>
    </source>
</evidence>
<gene>
    <name evidence="13" type="ORF">E0L31_14875</name>
    <name evidence="14" type="ORF">FOT62_15835</name>
    <name evidence="12" type="ORF">GMA22_04195</name>
</gene>
<evidence type="ECO:0000313" key="17">
    <source>
        <dbReference type="Proteomes" id="UP000443014"/>
    </source>
</evidence>
<dbReference type="Pfam" id="PF00708">
    <property type="entry name" value="Acylphosphatase"/>
    <property type="match status" value="1"/>
</dbReference>
<dbReference type="InterPro" id="IPR020456">
    <property type="entry name" value="Acylphosphatase"/>
</dbReference>
<reference evidence="13 15" key="1">
    <citation type="submission" date="2019-03" db="EMBL/GenBank/DDBJ databases">
        <title>Serratia marcescens strain N2 draft genome.</title>
        <authorList>
            <person name="Yassin A."/>
            <person name="El-Kenawy N."/>
            <person name="Youssef N.H."/>
        </authorList>
    </citation>
    <scope>NUCLEOTIDE SEQUENCE [LARGE SCALE GENOMIC DNA]</scope>
    <source>
        <strain evidence="13 15">N2</strain>
    </source>
</reference>
<comment type="similarity">
    <text evidence="1 7 10">Belongs to the acylphosphatase family.</text>
</comment>
<dbReference type="EC" id="3.6.1.7" evidence="2 7"/>
<dbReference type="OrthoDB" id="5295388at2"/>
<evidence type="ECO:0000313" key="15">
    <source>
        <dbReference type="Proteomes" id="UP000298510"/>
    </source>
</evidence>
<dbReference type="InterPro" id="IPR028627">
    <property type="entry name" value="Acylphosphatase_bac"/>
</dbReference>
<dbReference type="PROSITE" id="PS00150">
    <property type="entry name" value="ACYLPHOSPHATASE_1"/>
    <property type="match status" value="1"/>
</dbReference>
<dbReference type="AlphaFoldDB" id="A0A0P0QD16"/>
<dbReference type="PROSITE" id="PS00151">
    <property type="entry name" value="ACYLPHOSPHATASE_2"/>
    <property type="match status" value="1"/>
</dbReference>
<feature type="domain" description="Acylphosphatase-like" evidence="11">
    <location>
        <begin position="5"/>
        <end position="92"/>
    </location>
</feature>
<evidence type="ECO:0000256" key="3">
    <source>
        <dbReference type="ARBA" id="ARBA00015991"/>
    </source>
</evidence>
<dbReference type="InterPro" id="IPR017968">
    <property type="entry name" value="Acylphosphatase_CS"/>
</dbReference>
<dbReference type="PROSITE" id="PS51160">
    <property type="entry name" value="ACYLPHOSPHATASE_3"/>
    <property type="match status" value="1"/>
</dbReference>
<evidence type="ECO:0000259" key="11">
    <source>
        <dbReference type="PROSITE" id="PS51160"/>
    </source>
</evidence>
<dbReference type="PRINTS" id="PR00112">
    <property type="entry name" value="ACYLPHPHTASE"/>
</dbReference>
<evidence type="ECO:0000256" key="6">
    <source>
        <dbReference type="ARBA" id="ARBA00047645"/>
    </source>
</evidence>
<dbReference type="PANTHER" id="PTHR47268:SF4">
    <property type="entry name" value="ACYLPHOSPHATASE"/>
    <property type="match status" value="1"/>
</dbReference>
<dbReference type="GO" id="GO:0003998">
    <property type="term" value="F:acylphosphatase activity"/>
    <property type="evidence" value="ECO:0007669"/>
    <property type="project" value="UniProtKB-UniRule"/>
</dbReference>
<dbReference type="Proteomes" id="UP000321126">
    <property type="component" value="Unassembled WGS sequence"/>
</dbReference>
<evidence type="ECO:0000313" key="14">
    <source>
        <dbReference type="EMBL" id="TXE32236.1"/>
    </source>
</evidence>
<comment type="catalytic activity">
    <reaction evidence="6 7 8 9">
        <text>an acyl phosphate + H2O = a carboxylate + phosphate + H(+)</text>
        <dbReference type="Rhea" id="RHEA:14965"/>
        <dbReference type="ChEBI" id="CHEBI:15377"/>
        <dbReference type="ChEBI" id="CHEBI:15378"/>
        <dbReference type="ChEBI" id="CHEBI:29067"/>
        <dbReference type="ChEBI" id="CHEBI:43474"/>
        <dbReference type="ChEBI" id="CHEBI:59918"/>
        <dbReference type="EC" id="3.6.1.7"/>
    </reaction>
</comment>
<evidence type="ECO:0000313" key="16">
    <source>
        <dbReference type="Proteomes" id="UP000321126"/>
    </source>
</evidence>
<feature type="active site" evidence="7 8">
    <location>
        <position position="20"/>
    </location>
</feature>
<dbReference type="EMBL" id="VOUQ01000008">
    <property type="protein sequence ID" value="TXE32236.1"/>
    <property type="molecule type" value="Genomic_DNA"/>
</dbReference>
<dbReference type="STRING" id="273526.SMDB11_1048"/>
<proteinExistence type="inferred from homology"/>
<evidence type="ECO:0000256" key="8">
    <source>
        <dbReference type="PROSITE-ProRule" id="PRU00520"/>
    </source>
</evidence>
<evidence type="ECO:0000256" key="4">
    <source>
        <dbReference type="ARBA" id="ARBA00022801"/>
    </source>
</evidence>
<evidence type="ECO:0000256" key="10">
    <source>
        <dbReference type="RuleBase" id="RU004168"/>
    </source>
</evidence>
<dbReference type="RefSeq" id="WP_004928098.1">
    <property type="nucleotide sequence ID" value="NZ_CAMIPX010000001.1"/>
</dbReference>
<sequence>MTQVCIAAYVYGVVQGVGFRYSTQRQAEALGVTGYARNLDDGSVQVVACGTQAQVDKLVEWLKQGGPRSARVERVLVEPQGVADYAGFGIRY</sequence>
<dbReference type="FunFam" id="3.30.70.100:FF:000012">
    <property type="entry name" value="Acylphosphatase"/>
    <property type="match status" value="1"/>
</dbReference>
<evidence type="ECO:0000313" key="12">
    <source>
        <dbReference type="EMBL" id="MVF02467.1"/>
    </source>
</evidence>
<accession>A0A0P0QD16</accession>
<dbReference type="Gene3D" id="3.30.70.100">
    <property type="match status" value="1"/>
</dbReference>
<reference evidence="12 17" key="3">
    <citation type="submission" date="2019-11" db="EMBL/GenBank/DDBJ databases">
        <title>Whole genome sequence of a plant growth promoting strain Serratia marcescens BTL07 isolated from the rhizoplane of Chili (Capsicum annuum).</title>
        <authorList>
            <person name="Dutta S."/>
            <person name="Khatun A."/>
            <person name="Gupta D.R."/>
            <person name="Surovy M.Z."/>
            <person name="Rahman M.M."/>
            <person name="Mahmud N.U."/>
            <person name="Emes R."/>
            <person name="Warry A."/>
            <person name="West H."/>
            <person name="Clarke M.L."/>
            <person name="Islam M.T."/>
        </authorList>
    </citation>
    <scope>NUCLEOTIDE SEQUENCE [LARGE SCALE GENOMIC DNA]</scope>
    <source>
        <strain evidence="12 17">BTL07</strain>
    </source>
</reference>
<evidence type="ECO:0000256" key="9">
    <source>
        <dbReference type="RuleBase" id="RU000553"/>
    </source>
</evidence>
<feature type="active site" evidence="7 8">
    <location>
        <position position="38"/>
    </location>
</feature>
<evidence type="ECO:0000256" key="5">
    <source>
        <dbReference type="ARBA" id="ARBA00032904"/>
    </source>
</evidence>
<evidence type="ECO:0000256" key="7">
    <source>
        <dbReference type="HAMAP-Rule" id="MF_01450"/>
    </source>
</evidence>
<dbReference type="PANTHER" id="PTHR47268">
    <property type="entry name" value="ACYLPHOSPHATASE"/>
    <property type="match status" value="1"/>
</dbReference>
<dbReference type="InterPro" id="IPR001792">
    <property type="entry name" value="Acylphosphatase-like_dom"/>
</dbReference>
<reference evidence="14 16" key="2">
    <citation type="submission" date="2019-07" db="EMBL/GenBank/DDBJ databases">
        <title>Serratia strains were isolated from fresh produce.</title>
        <authorList>
            <person name="Cho G.-S."/>
            <person name="Stein M."/>
            <person name="Lee W."/>
            <person name="Suh S.H."/>
            <person name="Franz C.M.A.P."/>
        </authorList>
    </citation>
    <scope>NUCLEOTIDE SEQUENCE [LARGE SCALE GENOMIC DNA]</scope>
    <source>
        <strain evidence="14 16">S16</strain>
    </source>
</reference>
<dbReference type="InterPro" id="IPR036046">
    <property type="entry name" value="Acylphosphatase-like_dom_sf"/>
</dbReference>
<dbReference type="EMBL" id="WNKC01000001">
    <property type="protein sequence ID" value="MVF02467.1"/>
    <property type="molecule type" value="Genomic_DNA"/>
</dbReference>
<dbReference type="Proteomes" id="UP000443014">
    <property type="component" value="Unassembled WGS sequence"/>
</dbReference>
<name>A0A0P0QD16_SERMA</name>
<keyword evidence="4 7" id="KW-0378">Hydrolase</keyword>
<accession>A0A5C7CC79</accession>
<dbReference type="NCBIfam" id="NF011000">
    <property type="entry name" value="PRK14426.1"/>
    <property type="match status" value="1"/>
</dbReference>